<gene>
    <name evidence="2" type="ORF">TrVE_jg573</name>
</gene>
<evidence type="ECO:0000313" key="3">
    <source>
        <dbReference type="Proteomes" id="UP001165160"/>
    </source>
</evidence>
<feature type="compositionally biased region" description="Acidic residues" evidence="1">
    <location>
        <begin position="187"/>
        <end position="200"/>
    </location>
</feature>
<dbReference type="EMBL" id="BRXX01000243">
    <property type="protein sequence ID" value="GMI00124.1"/>
    <property type="molecule type" value="Genomic_DNA"/>
</dbReference>
<keyword evidence="3" id="KW-1185">Reference proteome</keyword>
<protein>
    <submittedName>
        <fullName evidence="2">Uncharacterized protein</fullName>
    </submittedName>
</protein>
<accession>A0A9W7F411</accession>
<sequence length="200" mass="21632">MSAMFRIPRIFGSMKVPIFGTLDQALNFAAHNGAALPRYAKWGLSIPIAAGWFIWPALTQDFKAGIGIGITVEEEQEIAKAKEAALASPTGKAHVDYSATGALQTFSTRGGVKNKFIVDDEDDIDQVPVNTDEEAVAAILAAQEEASKSEIKGAESVDALRRFATRKDAKYEWNFEDIDTVGTAGGGEDEDEEDDEDDDE</sequence>
<evidence type="ECO:0000256" key="1">
    <source>
        <dbReference type="SAM" id="MobiDB-lite"/>
    </source>
</evidence>
<feature type="region of interest" description="Disordered" evidence="1">
    <location>
        <begin position="177"/>
        <end position="200"/>
    </location>
</feature>
<comment type="caution">
    <text evidence="2">The sequence shown here is derived from an EMBL/GenBank/DDBJ whole genome shotgun (WGS) entry which is preliminary data.</text>
</comment>
<evidence type="ECO:0000313" key="2">
    <source>
        <dbReference type="EMBL" id="GMI00124.1"/>
    </source>
</evidence>
<organism evidence="2 3">
    <name type="scientific">Triparma verrucosa</name>
    <dbReference type="NCBI Taxonomy" id="1606542"/>
    <lineage>
        <taxon>Eukaryota</taxon>
        <taxon>Sar</taxon>
        <taxon>Stramenopiles</taxon>
        <taxon>Ochrophyta</taxon>
        <taxon>Bolidophyceae</taxon>
        <taxon>Parmales</taxon>
        <taxon>Triparmaceae</taxon>
        <taxon>Triparma</taxon>
    </lineage>
</organism>
<proteinExistence type="predicted"/>
<dbReference type="AlphaFoldDB" id="A0A9W7F411"/>
<name>A0A9W7F411_9STRA</name>
<dbReference type="Proteomes" id="UP001165160">
    <property type="component" value="Unassembled WGS sequence"/>
</dbReference>
<reference evidence="3" key="1">
    <citation type="journal article" date="2023" name="Commun. Biol.">
        <title>Genome analysis of Parmales, the sister group of diatoms, reveals the evolutionary specialization of diatoms from phago-mixotrophs to photoautotrophs.</title>
        <authorList>
            <person name="Ban H."/>
            <person name="Sato S."/>
            <person name="Yoshikawa S."/>
            <person name="Yamada K."/>
            <person name="Nakamura Y."/>
            <person name="Ichinomiya M."/>
            <person name="Sato N."/>
            <person name="Blanc-Mathieu R."/>
            <person name="Endo H."/>
            <person name="Kuwata A."/>
            <person name="Ogata H."/>
        </authorList>
    </citation>
    <scope>NUCLEOTIDE SEQUENCE [LARGE SCALE GENOMIC DNA]</scope>
    <source>
        <strain evidence="3">NIES 3699</strain>
    </source>
</reference>